<dbReference type="AlphaFoldDB" id="A0ABD3HN36"/>
<name>A0ABD3HN36_9MARC</name>
<dbReference type="Proteomes" id="UP001633002">
    <property type="component" value="Unassembled WGS sequence"/>
</dbReference>
<dbReference type="EMBL" id="JBJQOH010000003">
    <property type="protein sequence ID" value="KAL3693018.1"/>
    <property type="molecule type" value="Genomic_DNA"/>
</dbReference>
<evidence type="ECO:0000313" key="1">
    <source>
        <dbReference type="EMBL" id="KAL3693018.1"/>
    </source>
</evidence>
<gene>
    <name evidence="1" type="ORF">R1sor_006669</name>
</gene>
<reference evidence="1 2" key="1">
    <citation type="submission" date="2024-09" db="EMBL/GenBank/DDBJ databases">
        <title>Chromosome-scale assembly of Riccia sorocarpa.</title>
        <authorList>
            <person name="Paukszto L."/>
        </authorList>
    </citation>
    <scope>NUCLEOTIDE SEQUENCE [LARGE SCALE GENOMIC DNA]</scope>
    <source>
        <strain evidence="1">LP-2024</strain>
        <tissue evidence="1">Aerial parts of the thallus</tissue>
    </source>
</reference>
<accession>A0ABD3HN36</accession>
<proteinExistence type="predicted"/>
<comment type="caution">
    <text evidence="1">The sequence shown here is derived from an EMBL/GenBank/DDBJ whole genome shotgun (WGS) entry which is preliminary data.</text>
</comment>
<keyword evidence="2" id="KW-1185">Reference proteome</keyword>
<evidence type="ECO:0000313" key="2">
    <source>
        <dbReference type="Proteomes" id="UP001633002"/>
    </source>
</evidence>
<protein>
    <submittedName>
        <fullName evidence="1">Uncharacterized protein</fullName>
    </submittedName>
</protein>
<organism evidence="1 2">
    <name type="scientific">Riccia sorocarpa</name>
    <dbReference type="NCBI Taxonomy" id="122646"/>
    <lineage>
        <taxon>Eukaryota</taxon>
        <taxon>Viridiplantae</taxon>
        <taxon>Streptophyta</taxon>
        <taxon>Embryophyta</taxon>
        <taxon>Marchantiophyta</taxon>
        <taxon>Marchantiopsida</taxon>
        <taxon>Marchantiidae</taxon>
        <taxon>Marchantiales</taxon>
        <taxon>Ricciaceae</taxon>
        <taxon>Riccia</taxon>
    </lineage>
</organism>
<sequence length="204" mass="23091">MVGYCLKDRHELHFRVCMKDISPAIQSSVRECSSLHADLKNSVELNPSNIMQRALQYNKFVSHHSLGTSFQGCIRRMLIGGHYTPSTGWLIIKGMDLTRMTSLWKAYIQLGAITMADVKNIFFWMPRHYPSRFIEGVHPGLQLLKTSVFEDMHDSDHSPFQTERVSGNPAAHDITEVLKRCRQIVMTVLSKVLGATVFAVKSAV</sequence>